<name>A0A0C1GL73_9NEIS</name>
<comment type="caution">
    <text evidence="1">The sequence shown here is derived from an EMBL/GenBank/DDBJ whole genome shotgun (WGS) entry which is preliminary data.</text>
</comment>
<dbReference type="Proteomes" id="UP000031390">
    <property type="component" value="Unassembled WGS sequence"/>
</dbReference>
<proteinExistence type="predicted"/>
<reference evidence="1 2" key="1">
    <citation type="submission" date="2014-12" db="EMBL/GenBank/DDBJ databases">
        <title>Genome sequence of Morococcus cerebrosus.</title>
        <authorList>
            <person name="Shin S.-K."/>
            <person name="Yi H."/>
        </authorList>
    </citation>
    <scope>NUCLEOTIDE SEQUENCE [LARGE SCALE GENOMIC DNA]</scope>
    <source>
        <strain evidence="1 2">CIP 81.93</strain>
    </source>
</reference>
<evidence type="ECO:0000313" key="1">
    <source>
        <dbReference type="EMBL" id="KIC06241.1"/>
    </source>
</evidence>
<protein>
    <submittedName>
        <fullName evidence="1">Uncharacterized protein</fullName>
    </submittedName>
</protein>
<accession>A0A0C1GL73</accession>
<gene>
    <name evidence="1" type="ORF">MCC93_23090</name>
</gene>
<dbReference type="AlphaFoldDB" id="A0A0C1GL73"/>
<organism evidence="1 2">
    <name type="scientific">Morococcus cerebrosus</name>
    <dbReference type="NCBI Taxonomy" id="1056807"/>
    <lineage>
        <taxon>Bacteria</taxon>
        <taxon>Pseudomonadati</taxon>
        <taxon>Pseudomonadota</taxon>
        <taxon>Betaproteobacteria</taxon>
        <taxon>Neisseriales</taxon>
        <taxon>Neisseriaceae</taxon>
        <taxon>Morococcus</taxon>
    </lineage>
</organism>
<sequence length="37" mass="4372">MFWNFTSIMLHLNANLLLLRKKGRMKSFRRPLAGVNP</sequence>
<dbReference type="EMBL" id="JUFZ01000111">
    <property type="protein sequence ID" value="KIC06241.1"/>
    <property type="molecule type" value="Genomic_DNA"/>
</dbReference>
<evidence type="ECO:0000313" key="2">
    <source>
        <dbReference type="Proteomes" id="UP000031390"/>
    </source>
</evidence>